<evidence type="ECO:0000313" key="1">
    <source>
        <dbReference type="EMBL" id="TRM10750.1"/>
    </source>
</evidence>
<dbReference type="AlphaFoldDB" id="A0A549YFT4"/>
<gene>
    <name evidence="1" type="ORF">FH966_02910</name>
</gene>
<dbReference type="RefSeq" id="WP_142790010.1">
    <property type="nucleotide sequence ID" value="NZ_VJMZ01000001.1"/>
</dbReference>
<name>A0A549YFT4_9BACI</name>
<keyword evidence="2" id="KW-1185">Reference proteome</keyword>
<dbReference type="EMBL" id="VJMZ01000001">
    <property type="protein sequence ID" value="TRM10750.1"/>
    <property type="molecule type" value="Genomic_DNA"/>
</dbReference>
<dbReference type="Proteomes" id="UP000319280">
    <property type="component" value="Unassembled WGS sequence"/>
</dbReference>
<sequence>MGQFSRELDVLSLELRTLSLKFGQPSLEFRTLSLKYRPLSLEFGRFSLKFEFPLVVRTISPRFTLLLHFLMLP</sequence>
<comment type="caution">
    <text evidence="1">The sequence shown here is derived from an EMBL/GenBank/DDBJ whole genome shotgun (WGS) entry which is preliminary data.</text>
</comment>
<protein>
    <submittedName>
        <fullName evidence="1">Uncharacterized protein</fullName>
    </submittedName>
</protein>
<accession>A0A549YFT4</accession>
<evidence type="ECO:0000313" key="2">
    <source>
        <dbReference type="Proteomes" id="UP000319280"/>
    </source>
</evidence>
<proteinExistence type="predicted"/>
<organism evidence="1 2">
    <name type="scientific">Lentibacillus cibarius</name>
    <dbReference type="NCBI Taxonomy" id="2583219"/>
    <lineage>
        <taxon>Bacteria</taxon>
        <taxon>Bacillati</taxon>
        <taxon>Bacillota</taxon>
        <taxon>Bacilli</taxon>
        <taxon>Bacillales</taxon>
        <taxon>Bacillaceae</taxon>
        <taxon>Lentibacillus</taxon>
    </lineage>
</organism>
<reference evidence="1 2" key="1">
    <citation type="submission" date="2019-07" db="EMBL/GenBank/DDBJ databases">
        <title>Genomic analysis of Lentibacillus sp. NKC851-2.</title>
        <authorList>
            <person name="Oh Y.J."/>
        </authorList>
    </citation>
    <scope>NUCLEOTIDE SEQUENCE [LARGE SCALE GENOMIC DNA]</scope>
    <source>
        <strain evidence="1 2">NKC851-2</strain>
    </source>
</reference>